<dbReference type="PANTHER" id="PTHR21148">
    <property type="entry name" value="THIOREDOXIN DOMAIN-CONTAINING PROTEIN 9"/>
    <property type="match status" value="1"/>
</dbReference>
<dbReference type="Gene3D" id="3.40.30.10">
    <property type="entry name" value="Glutaredoxin"/>
    <property type="match status" value="1"/>
</dbReference>
<dbReference type="InterPro" id="IPR036249">
    <property type="entry name" value="Thioredoxin-like_sf"/>
</dbReference>
<protein>
    <submittedName>
        <fullName evidence="2">Thioredoxin-like protein</fullName>
    </submittedName>
</protein>
<dbReference type="InParanoid" id="A0A316VBT4"/>
<dbReference type="RefSeq" id="XP_025353317.1">
    <property type="nucleotide sequence ID" value="XM_025499469.1"/>
</dbReference>
<keyword evidence="3" id="KW-1185">Reference proteome</keyword>
<dbReference type="GeneID" id="37021250"/>
<dbReference type="FunCoup" id="A0A316VBT4">
    <property type="interactions" value="673"/>
</dbReference>
<reference evidence="2 3" key="1">
    <citation type="journal article" date="2018" name="Mol. Biol. Evol.">
        <title>Broad Genomic Sampling Reveals a Smut Pathogenic Ancestry of the Fungal Clade Ustilaginomycotina.</title>
        <authorList>
            <person name="Kijpornyongpan T."/>
            <person name="Mondo S.J."/>
            <person name="Barry K."/>
            <person name="Sandor L."/>
            <person name="Lee J."/>
            <person name="Lipzen A."/>
            <person name="Pangilinan J."/>
            <person name="LaButti K."/>
            <person name="Hainaut M."/>
            <person name="Henrissat B."/>
            <person name="Grigoriev I.V."/>
            <person name="Spatafora J.W."/>
            <person name="Aime M.C."/>
        </authorList>
    </citation>
    <scope>NUCLEOTIDE SEQUENCE [LARGE SCALE GENOMIC DNA]</scope>
    <source>
        <strain evidence="2 3">MCA 3882</strain>
    </source>
</reference>
<feature type="compositionally biased region" description="Basic and acidic residues" evidence="1">
    <location>
        <begin position="73"/>
        <end position="92"/>
    </location>
</feature>
<dbReference type="AlphaFoldDB" id="A0A316VBT4"/>
<sequence>MATFIEAEAGPSTIPEQSGTKLYERLTQSSANRRTYEHDDERNSDDANDDELFDELERELEEEDERGTGTMGRLREERMEQLRSQIRQEEAIRNAPKGSGQVSEPSSEKELMSVLADRGGELGSGSGQPIIVHFYHKEFRRCDIMETHLDSLAAQHPEALFLKISVLSSPFLVEKLGIKVLPCLVIFGRKVNVKDRIVGFEDLGNSDGFTTRTLEWRLAQGGALHKHQSEPDHQRAIGLGPYIAQRSAADDDDLDWD</sequence>
<evidence type="ECO:0000313" key="2">
    <source>
        <dbReference type="EMBL" id="PWN33015.1"/>
    </source>
</evidence>
<feature type="compositionally biased region" description="Polar residues" evidence="1">
    <location>
        <begin position="14"/>
        <end position="33"/>
    </location>
</feature>
<evidence type="ECO:0000313" key="3">
    <source>
        <dbReference type="Proteomes" id="UP000245771"/>
    </source>
</evidence>
<name>A0A316VBT4_9BASI</name>
<feature type="compositionally biased region" description="Acidic residues" evidence="1">
    <location>
        <begin position="46"/>
        <end position="65"/>
    </location>
</feature>
<proteinExistence type="predicted"/>
<feature type="compositionally biased region" description="Basic and acidic residues" evidence="1">
    <location>
        <begin position="34"/>
        <end position="45"/>
    </location>
</feature>
<organism evidence="2 3">
    <name type="scientific">Meira miltonrushii</name>
    <dbReference type="NCBI Taxonomy" id="1280837"/>
    <lineage>
        <taxon>Eukaryota</taxon>
        <taxon>Fungi</taxon>
        <taxon>Dikarya</taxon>
        <taxon>Basidiomycota</taxon>
        <taxon>Ustilaginomycotina</taxon>
        <taxon>Exobasidiomycetes</taxon>
        <taxon>Exobasidiales</taxon>
        <taxon>Brachybasidiaceae</taxon>
        <taxon>Meira</taxon>
    </lineage>
</organism>
<accession>A0A316VBT4</accession>
<dbReference type="Proteomes" id="UP000245771">
    <property type="component" value="Unassembled WGS sequence"/>
</dbReference>
<dbReference type="SUPFAM" id="SSF52833">
    <property type="entry name" value="Thioredoxin-like"/>
    <property type="match status" value="1"/>
</dbReference>
<evidence type="ECO:0000256" key="1">
    <source>
        <dbReference type="SAM" id="MobiDB-lite"/>
    </source>
</evidence>
<gene>
    <name evidence="2" type="ORF">FA14DRAFT_162184</name>
</gene>
<dbReference type="EMBL" id="KZ819605">
    <property type="protein sequence ID" value="PWN33015.1"/>
    <property type="molecule type" value="Genomic_DNA"/>
</dbReference>
<dbReference type="OrthoDB" id="10257948at2759"/>
<dbReference type="CDD" id="cd02989">
    <property type="entry name" value="Phd_like_TxnDC9"/>
    <property type="match status" value="1"/>
</dbReference>
<feature type="region of interest" description="Disordered" evidence="1">
    <location>
        <begin position="1"/>
        <end position="111"/>
    </location>
</feature>
<dbReference type="STRING" id="1280837.A0A316VBT4"/>